<dbReference type="PANTHER" id="PTHR33371">
    <property type="entry name" value="INTERMEMBRANE PHOSPHOLIPID TRANSPORT SYSTEM BINDING PROTEIN MLAD-RELATED"/>
    <property type="match status" value="1"/>
</dbReference>
<comment type="caution">
    <text evidence="2">The sequence shown here is derived from an EMBL/GenBank/DDBJ whole genome shotgun (WGS) entry which is preliminary data.</text>
</comment>
<feature type="domain" description="Mce/MlaD" evidence="1">
    <location>
        <begin position="37"/>
        <end position="109"/>
    </location>
</feature>
<evidence type="ECO:0000313" key="3">
    <source>
        <dbReference type="Proteomes" id="UP000550729"/>
    </source>
</evidence>
<evidence type="ECO:0000259" key="1">
    <source>
        <dbReference type="Pfam" id="PF02470"/>
    </source>
</evidence>
<dbReference type="EMBL" id="JABBNB010000026">
    <property type="protein sequence ID" value="NMO03747.1"/>
    <property type="molecule type" value="Genomic_DNA"/>
</dbReference>
<sequence length="319" mass="34024">MITKTRVSVLAMVVLAALSITYILNVGLHVRTPNSRTASMVVPDTNGILVGSRVLLRGIEIGHVTGIDQTVDGAEISWDYNGDTAIPQDSIFRVDNLSALGEAYVAVMPETSSGPFLADNARIDAKRVLVPTTFKELSQRLTVMLRQVDPTKVRRIMSNVNDGLPDGTEVLGNLNRAGTLLSNELTTQSDAFVTLLSALQPLIMKTGNVPAQLSAVTPLIPRFGKEFNVTLQSVVDVTLFSEHLERGIRDGAGPLFVQLQDFLDANSKDLNTIGVNLLPAARAGAAALRTVDIGRVLDTFLAATKTKGALTVAVPTGGR</sequence>
<dbReference type="GO" id="GO:0005576">
    <property type="term" value="C:extracellular region"/>
    <property type="evidence" value="ECO:0007669"/>
    <property type="project" value="TreeGrafter"/>
</dbReference>
<reference evidence="2 3" key="1">
    <citation type="submission" date="2020-04" db="EMBL/GenBank/DDBJ databases">
        <title>Gordonia sp. nov. TBRC 11910.</title>
        <authorList>
            <person name="Suriyachadkun C."/>
        </authorList>
    </citation>
    <scope>NUCLEOTIDE SEQUENCE [LARGE SCALE GENOMIC DNA]</scope>
    <source>
        <strain evidence="2 3">TBRC 11910</strain>
    </source>
</reference>
<evidence type="ECO:0000313" key="2">
    <source>
        <dbReference type="EMBL" id="NMO03747.1"/>
    </source>
</evidence>
<organism evidence="2 3">
    <name type="scientific">Gordonia asplenii</name>
    <dbReference type="NCBI Taxonomy" id="2725283"/>
    <lineage>
        <taxon>Bacteria</taxon>
        <taxon>Bacillati</taxon>
        <taxon>Actinomycetota</taxon>
        <taxon>Actinomycetes</taxon>
        <taxon>Mycobacteriales</taxon>
        <taxon>Gordoniaceae</taxon>
        <taxon>Gordonia</taxon>
    </lineage>
</organism>
<name>A0A848KZZ7_9ACTN</name>
<dbReference type="RefSeq" id="WP_170196250.1">
    <property type="nucleotide sequence ID" value="NZ_JABBNB010000026.1"/>
</dbReference>
<dbReference type="Pfam" id="PF02470">
    <property type="entry name" value="MlaD"/>
    <property type="match status" value="1"/>
</dbReference>
<dbReference type="InterPro" id="IPR052336">
    <property type="entry name" value="MlaD_Phospholipid_Transporter"/>
</dbReference>
<gene>
    <name evidence="2" type="ORF">HH308_21245</name>
</gene>
<dbReference type="Proteomes" id="UP000550729">
    <property type="component" value="Unassembled WGS sequence"/>
</dbReference>
<protein>
    <submittedName>
        <fullName evidence="2">MCE family protein</fullName>
    </submittedName>
</protein>
<dbReference type="PANTHER" id="PTHR33371:SF16">
    <property type="entry name" value="MCE-FAMILY PROTEIN MCE3F"/>
    <property type="match status" value="1"/>
</dbReference>
<proteinExistence type="predicted"/>
<dbReference type="AlphaFoldDB" id="A0A848KZZ7"/>
<keyword evidence="3" id="KW-1185">Reference proteome</keyword>
<dbReference type="InterPro" id="IPR003399">
    <property type="entry name" value="Mce/MlaD"/>
</dbReference>
<accession>A0A848KZZ7</accession>